<name>X1FDF9_9ZZZZ</name>
<protein>
    <recommendedName>
        <fullName evidence="4">Radical SAM core domain-containing protein</fullName>
    </recommendedName>
</protein>
<dbReference type="InterPro" id="IPR040086">
    <property type="entry name" value="MJ0683-like"/>
</dbReference>
<dbReference type="Gene3D" id="3.80.30.30">
    <property type="match status" value="1"/>
</dbReference>
<keyword evidence="3" id="KW-0411">Iron-sulfur</keyword>
<reference evidence="5" key="1">
    <citation type="journal article" date="2014" name="Front. Microbiol.">
        <title>High frequency of phylogenetically diverse reductive dehalogenase-homologous genes in deep subseafloor sedimentary metagenomes.</title>
        <authorList>
            <person name="Kawai M."/>
            <person name="Futagami T."/>
            <person name="Toyoda A."/>
            <person name="Takaki Y."/>
            <person name="Nishi S."/>
            <person name="Hori S."/>
            <person name="Arai W."/>
            <person name="Tsubouchi T."/>
            <person name="Morono Y."/>
            <person name="Uchiyama I."/>
            <person name="Ito T."/>
            <person name="Fujiyama A."/>
            <person name="Inagaki F."/>
            <person name="Takami H."/>
        </authorList>
    </citation>
    <scope>NUCLEOTIDE SEQUENCE</scope>
    <source>
        <strain evidence="5">Expedition CK06-06</strain>
    </source>
</reference>
<dbReference type="Pfam" id="PF04055">
    <property type="entry name" value="Radical_SAM"/>
    <property type="match status" value="1"/>
</dbReference>
<feature type="domain" description="Radical SAM core" evidence="4">
    <location>
        <begin position="19"/>
        <end position="185"/>
    </location>
</feature>
<dbReference type="SFLD" id="SFLDS00029">
    <property type="entry name" value="Radical_SAM"/>
    <property type="match status" value="1"/>
</dbReference>
<evidence type="ECO:0000259" key="4">
    <source>
        <dbReference type="Pfam" id="PF04055"/>
    </source>
</evidence>
<dbReference type="InterPro" id="IPR007197">
    <property type="entry name" value="rSAM"/>
</dbReference>
<evidence type="ECO:0000256" key="1">
    <source>
        <dbReference type="ARBA" id="ARBA00022723"/>
    </source>
</evidence>
<evidence type="ECO:0000256" key="2">
    <source>
        <dbReference type="ARBA" id="ARBA00023004"/>
    </source>
</evidence>
<proteinExistence type="predicted"/>
<dbReference type="GO" id="GO:0046872">
    <property type="term" value="F:metal ion binding"/>
    <property type="evidence" value="ECO:0007669"/>
    <property type="project" value="UniProtKB-KW"/>
</dbReference>
<evidence type="ECO:0000313" key="5">
    <source>
        <dbReference type="EMBL" id="GAH43681.1"/>
    </source>
</evidence>
<dbReference type="EMBL" id="BARU01011311">
    <property type="protein sequence ID" value="GAH43681.1"/>
    <property type="molecule type" value="Genomic_DNA"/>
</dbReference>
<dbReference type="GO" id="GO:0051536">
    <property type="term" value="F:iron-sulfur cluster binding"/>
    <property type="evidence" value="ECO:0007669"/>
    <property type="project" value="UniProtKB-KW"/>
</dbReference>
<dbReference type="PANTHER" id="PTHR43432:SF3">
    <property type="entry name" value="SLR0285 PROTEIN"/>
    <property type="match status" value="1"/>
</dbReference>
<dbReference type="SUPFAM" id="SSF102114">
    <property type="entry name" value="Radical SAM enzymes"/>
    <property type="match status" value="1"/>
</dbReference>
<evidence type="ECO:0000256" key="3">
    <source>
        <dbReference type="ARBA" id="ARBA00023014"/>
    </source>
</evidence>
<dbReference type="PANTHER" id="PTHR43432">
    <property type="entry name" value="SLR0285 PROTEIN"/>
    <property type="match status" value="1"/>
</dbReference>
<gene>
    <name evidence="5" type="ORF">S03H2_21286</name>
</gene>
<keyword evidence="2" id="KW-0408">Iron</keyword>
<keyword evidence="1" id="KW-0479">Metal-binding</keyword>
<dbReference type="GO" id="GO:0003824">
    <property type="term" value="F:catalytic activity"/>
    <property type="evidence" value="ECO:0007669"/>
    <property type="project" value="InterPro"/>
</dbReference>
<sequence>MKAIYETRGRAREYSELAINLYTRCSHNCIYCYGAAVTHQDKERWGQDPQPRKGIIEQIQRDAERYSKLNEKRPILMCFVTDPYQPADDTHRLARKAILILKSYDLRVVILTKAGIRAQRDWDLLDKRDAFATTLTLLDTEDSLRWEPGAALPVERMGNLRQAHELGLETWVSCEPVIYPEATFELIKLTAPFVDHYKVGTLNYHPHGKTIDWPKFARNVKQLLEGLGKSYYLKRDLAGYL</sequence>
<accession>X1FDF9</accession>
<dbReference type="AlphaFoldDB" id="X1FDF9"/>
<dbReference type="SFLD" id="SFLDG01084">
    <property type="entry name" value="Uncharacterised_Radical_SAM_Su"/>
    <property type="match status" value="1"/>
</dbReference>
<dbReference type="InterPro" id="IPR058240">
    <property type="entry name" value="rSAM_sf"/>
</dbReference>
<comment type="caution">
    <text evidence="5">The sequence shown here is derived from an EMBL/GenBank/DDBJ whole genome shotgun (WGS) entry which is preliminary data.</text>
</comment>
<feature type="non-terminal residue" evidence="5">
    <location>
        <position position="241"/>
    </location>
</feature>
<organism evidence="5">
    <name type="scientific">marine sediment metagenome</name>
    <dbReference type="NCBI Taxonomy" id="412755"/>
    <lineage>
        <taxon>unclassified sequences</taxon>
        <taxon>metagenomes</taxon>
        <taxon>ecological metagenomes</taxon>
    </lineage>
</organism>
<dbReference type="CDD" id="cd01335">
    <property type="entry name" value="Radical_SAM"/>
    <property type="match status" value="1"/>
</dbReference>